<name>A0A0J7YPG8_BETVV</name>
<reference evidence="2 3" key="1">
    <citation type="journal article" date="2014" name="Nature">
        <title>The genome of the recently domesticated crop plant sugar beet (Beta vulgaris).</title>
        <authorList>
            <person name="Dohm J.C."/>
            <person name="Minoche A.E."/>
            <person name="Holtgrawe D."/>
            <person name="Capella-Gutierrez S."/>
            <person name="Zakrzewski F."/>
            <person name="Tafer H."/>
            <person name="Rupp O."/>
            <person name="Sorensen T.R."/>
            <person name="Stracke R."/>
            <person name="Reinhardt R."/>
            <person name="Goesmann A."/>
            <person name="Kraft T."/>
            <person name="Schulz B."/>
            <person name="Stadler P.F."/>
            <person name="Schmidt T."/>
            <person name="Gabaldon T."/>
            <person name="Lehrach H."/>
            <person name="Weisshaar B."/>
            <person name="Himmelbauer H."/>
        </authorList>
    </citation>
    <scope>NUCLEOTIDE SEQUENCE [LARGE SCALE GENOMIC DNA]</scope>
    <source>
        <tissue evidence="2">Taproot</tissue>
    </source>
</reference>
<dbReference type="EMBL" id="KQ107751">
    <property type="protein sequence ID" value="KMS65496.1"/>
    <property type="molecule type" value="Genomic_DNA"/>
</dbReference>
<dbReference type="PANTHER" id="PTHR13950:SF9">
    <property type="entry name" value="RABCONNECTIN-3A"/>
    <property type="match status" value="1"/>
</dbReference>
<protein>
    <recommendedName>
        <fullName evidence="1">RAVE complex protein Rav1 C-terminal domain-containing protein</fullName>
    </recommendedName>
</protein>
<dbReference type="InterPro" id="IPR022033">
    <property type="entry name" value="Rav1p_C"/>
</dbReference>
<accession>A0A0J7YPG8</accession>
<organism evidence="2 3">
    <name type="scientific">Beta vulgaris subsp. vulgaris</name>
    <name type="common">Beet</name>
    <dbReference type="NCBI Taxonomy" id="3555"/>
    <lineage>
        <taxon>Eukaryota</taxon>
        <taxon>Viridiplantae</taxon>
        <taxon>Streptophyta</taxon>
        <taxon>Embryophyta</taxon>
        <taxon>Tracheophyta</taxon>
        <taxon>Spermatophyta</taxon>
        <taxon>Magnoliopsida</taxon>
        <taxon>eudicotyledons</taxon>
        <taxon>Gunneridae</taxon>
        <taxon>Pentapetalae</taxon>
        <taxon>Caryophyllales</taxon>
        <taxon>Chenopodiaceae</taxon>
        <taxon>Betoideae</taxon>
        <taxon>Beta</taxon>
    </lineage>
</organism>
<dbReference type="GO" id="GO:0043291">
    <property type="term" value="C:RAVE complex"/>
    <property type="evidence" value="ECO:0007669"/>
    <property type="project" value="TreeGrafter"/>
</dbReference>
<evidence type="ECO:0000313" key="2">
    <source>
        <dbReference type="EMBL" id="KMS65496.1"/>
    </source>
</evidence>
<evidence type="ECO:0000259" key="1">
    <source>
        <dbReference type="Pfam" id="PF12234"/>
    </source>
</evidence>
<dbReference type="Gramene" id="KMS65496">
    <property type="protein sequence ID" value="KMS65496"/>
    <property type="gene ID" value="BVRB_035410"/>
</dbReference>
<dbReference type="PANTHER" id="PTHR13950">
    <property type="entry name" value="RABCONNECTIN-RELATED"/>
    <property type="match status" value="1"/>
</dbReference>
<dbReference type="Pfam" id="PF12234">
    <property type="entry name" value="Rav1p_C"/>
    <property type="match status" value="1"/>
</dbReference>
<dbReference type="Proteomes" id="UP000035740">
    <property type="component" value="Unassembled WGS sequence"/>
</dbReference>
<proteinExistence type="predicted"/>
<dbReference type="InterPro" id="IPR052208">
    <property type="entry name" value="DmX-like/RAVE_component"/>
</dbReference>
<feature type="non-terminal residue" evidence="2">
    <location>
        <position position="1"/>
    </location>
</feature>
<keyword evidence="3" id="KW-1185">Reference proteome</keyword>
<dbReference type="AlphaFoldDB" id="A0A0J7YPG8"/>
<dbReference type="OrthoDB" id="342131at2759"/>
<gene>
    <name evidence="2" type="ORF">BVRB_035410</name>
</gene>
<evidence type="ECO:0000313" key="3">
    <source>
        <dbReference type="Proteomes" id="UP000035740"/>
    </source>
</evidence>
<sequence>QLLAVAHTILELNEISRSDIDLPGFRFLIAARLFQFECRSHQTCQQRLEWVDVAWAIHSGCKASLAKLSLPCEIVDWKTLSALGVGYWLDSPDELRKVIETLAKAQFLKNRSALAVMPWYLALQKKSVFLGLLKSSVKQRSMYSFFANDFSDPRW</sequence>
<dbReference type="GO" id="GO:0007035">
    <property type="term" value="P:vacuolar acidification"/>
    <property type="evidence" value="ECO:0007669"/>
    <property type="project" value="TreeGrafter"/>
</dbReference>
<feature type="domain" description="RAVE complex protein Rav1 C-terminal" evidence="1">
    <location>
        <begin position="2"/>
        <end position="155"/>
    </location>
</feature>